<keyword evidence="5" id="KW-0812">Transmembrane</keyword>
<evidence type="ECO:0000256" key="8">
    <source>
        <dbReference type="ARBA" id="ARBA00023136"/>
    </source>
</evidence>
<dbReference type="InterPro" id="IPR038591">
    <property type="entry name" value="NolW-like_sf"/>
</dbReference>
<dbReference type="Pfam" id="PF21305">
    <property type="entry name" value="type_II_gspD_N0"/>
    <property type="match status" value="1"/>
</dbReference>
<dbReference type="InterPro" id="IPR050810">
    <property type="entry name" value="Bact_Secretion_Sys_Channel"/>
</dbReference>
<evidence type="ECO:0000256" key="2">
    <source>
        <dbReference type="ARBA" id="ARBA00006980"/>
    </source>
</evidence>
<keyword evidence="3 10" id="KW-0813">Transport</keyword>
<dbReference type="Gene3D" id="3.30.1370.120">
    <property type="match status" value="3"/>
</dbReference>
<name>A0A4Z0NU52_9HYPH</name>
<dbReference type="Pfam" id="PF03958">
    <property type="entry name" value="Secretin_N"/>
    <property type="match status" value="2"/>
</dbReference>
<evidence type="ECO:0000256" key="5">
    <source>
        <dbReference type="ARBA" id="ARBA00022692"/>
    </source>
</evidence>
<organism evidence="15 16">
    <name type="scientific">Methylobacterium nonmethylotrophicum</name>
    <dbReference type="NCBI Taxonomy" id="1141884"/>
    <lineage>
        <taxon>Bacteria</taxon>
        <taxon>Pseudomonadati</taxon>
        <taxon>Pseudomonadota</taxon>
        <taxon>Alphaproteobacteria</taxon>
        <taxon>Hyphomicrobiales</taxon>
        <taxon>Methylobacteriaceae</taxon>
        <taxon>Methylobacterium</taxon>
    </lineage>
</organism>
<keyword evidence="4" id="KW-1134">Transmembrane beta strand</keyword>
<dbReference type="Gene3D" id="3.55.50.30">
    <property type="match status" value="1"/>
</dbReference>
<evidence type="ECO:0000259" key="13">
    <source>
        <dbReference type="Pfam" id="PF03958"/>
    </source>
</evidence>
<dbReference type="InterPro" id="IPR013356">
    <property type="entry name" value="T2SS_GspD"/>
</dbReference>
<dbReference type="RefSeq" id="WP_135413639.1">
    <property type="nucleotide sequence ID" value="NZ_SRLB01000004.1"/>
</dbReference>
<comment type="subcellular location">
    <subcellularLocation>
        <location evidence="1 10">Cell outer membrane</location>
    </subcellularLocation>
</comment>
<reference evidence="15 16" key="1">
    <citation type="submission" date="2019-04" db="EMBL/GenBank/DDBJ databases">
        <authorList>
            <person name="Feng G."/>
            <person name="Zhu H."/>
        </authorList>
    </citation>
    <scope>NUCLEOTIDE SEQUENCE [LARGE SCALE GENOMIC DNA]</scope>
    <source>
        <strain evidence="15 16">6HR-1</strain>
    </source>
</reference>
<keyword evidence="8" id="KW-0472">Membrane</keyword>
<evidence type="ECO:0000256" key="1">
    <source>
        <dbReference type="ARBA" id="ARBA00004442"/>
    </source>
</evidence>
<dbReference type="InterPro" id="IPR001775">
    <property type="entry name" value="GspD/PilQ"/>
</dbReference>
<keyword evidence="16" id="KW-1185">Reference proteome</keyword>
<dbReference type="InterPro" id="IPR005644">
    <property type="entry name" value="NolW-like"/>
</dbReference>
<dbReference type="Proteomes" id="UP000297535">
    <property type="component" value="Unassembled WGS sequence"/>
</dbReference>
<evidence type="ECO:0000256" key="6">
    <source>
        <dbReference type="ARBA" id="ARBA00022729"/>
    </source>
</evidence>
<dbReference type="OrthoDB" id="9775455at2"/>
<keyword evidence="9" id="KW-0998">Cell outer membrane</keyword>
<gene>
    <name evidence="15" type="primary">gspD</name>
    <name evidence="15" type="ORF">EU555_05355</name>
</gene>
<dbReference type="GO" id="GO:0009279">
    <property type="term" value="C:cell outer membrane"/>
    <property type="evidence" value="ECO:0007669"/>
    <property type="project" value="UniProtKB-SubCell"/>
</dbReference>
<dbReference type="PRINTS" id="PR00811">
    <property type="entry name" value="BCTERIALGSPD"/>
</dbReference>
<evidence type="ECO:0000313" key="15">
    <source>
        <dbReference type="EMBL" id="TGE01035.1"/>
    </source>
</evidence>
<keyword evidence="7" id="KW-0653">Protein transport</keyword>
<feature type="domain" description="Type II/III secretion system secretin-like" evidence="12">
    <location>
        <begin position="482"/>
        <end position="648"/>
    </location>
</feature>
<evidence type="ECO:0000313" key="16">
    <source>
        <dbReference type="Proteomes" id="UP000297535"/>
    </source>
</evidence>
<dbReference type="EMBL" id="SRLB01000004">
    <property type="protein sequence ID" value="TGE01035.1"/>
    <property type="molecule type" value="Genomic_DNA"/>
</dbReference>
<evidence type="ECO:0000259" key="12">
    <source>
        <dbReference type="Pfam" id="PF00263"/>
    </source>
</evidence>
<evidence type="ECO:0000256" key="4">
    <source>
        <dbReference type="ARBA" id="ARBA00022452"/>
    </source>
</evidence>
<feature type="region of interest" description="Disordered" evidence="11">
    <location>
        <begin position="320"/>
        <end position="377"/>
    </location>
</feature>
<dbReference type="PANTHER" id="PTHR30332:SF25">
    <property type="entry name" value="SECRETIN XPSD"/>
    <property type="match status" value="1"/>
</dbReference>
<dbReference type="GO" id="GO:0015627">
    <property type="term" value="C:type II protein secretion system complex"/>
    <property type="evidence" value="ECO:0007669"/>
    <property type="project" value="InterPro"/>
</dbReference>
<evidence type="ECO:0000256" key="7">
    <source>
        <dbReference type="ARBA" id="ARBA00022927"/>
    </source>
</evidence>
<sequence>MSGGAPEMTIGRPATGAARAVAGRPPARGFVDWGAQIPSVVRSAGDVARGSGAVEVTEGGSDVRLNFVNVDLQEFARAVFDEVLHETVIVDPGVTGRITVRTSSPVSRKAAVGLVREALQSSGATLSRPGGVWRIGPAPRNTAVREMVRVIPLRFISIADAKQAIQPFASGTGAEVAASGAGRFLILAGRAAEIDSLEQVITSFDVDELRGRAFALIPLRQANAFAVAQDLLRMVGAEGLAQGVKIFPVERMNAVMVASSDPDLIDRARKWVGGLDQSGQDRRRVYVYPVRNRRAAELARVLDGMLQGRGRVDAGTEAGAVAPGLTPQQGSLFGTGPGGRTSSGASLQMTAMPVPEQPREDMAGSGASRGSAARDSAAGIDVRADTTTNTLVVVSRPEDYAIVASAIRSLDVLPTQVLIEATIAEVRLNDELRHGVRWFFQSGHHGIGLGAGAPVTGIEGASGATGLTYSFGVPSAKVAISALESVTDVEIVSSPALTVLDNQTATLKVGEQVPIATRSSRSVISPDSPLVNDIEMKDTGVILQVTPRVNAGGLIMLEVKQEASDVVPTTTSNLNSPTIRLRQVTSTIAVKSGAEIVLGGIIQRSRQQESDGIPVLKDIPVLGNAFTTLNSRGGGRTELVIMIRPTIMANPREVQAVTSEIKQRMRKTARPVVRARY</sequence>
<evidence type="ECO:0000256" key="3">
    <source>
        <dbReference type="ARBA" id="ARBA00022448"/>
    </source>
</evidence>
<dbReference type="AlphaFoldDB" id="A0A4Z0NU52"/>
<comment type="caution">
    <text evidence="15">The sequence shown here is derived from an EMBL/GenBank/DDBJ whole genome shotgun (WGS) entry which is preliminary data.</text>
</comment>
<dbReference type="InterPro" id="IPR049371">
    <property type="entry name" value="GspD-like_N0"/>
</dbReference>
<evidence type="ECO:0000256" key="10">
    <source>
        <dbReference type="RuleBase" id="RU004004"/>
    </source>
</evidence>
<accession>A0A4Z0NU52</accession>
<feature type="domain" description="GspD-like N0" evidence="14">
    <location>
        <begin position="65"/>
        <end position="135"/>
    </location>
</feature>
<dbReference type="GO" id="GO:0015628">
    <property type="term" value="P:protein secretion by the type II secretion system"/>
    <property type="evidence" value="ECO:0007669"/>
    <property type="project" value="InterPro"/>
</dbReference>
<comment type="similarity">
    <text evidence="2">Belongs to the bacterial secretin family. GSP D subfamily.</text>
</comment>
<evidence type="ECO:0000256" key="9">
    <source>
        <dbReference type="ARBA" id="ARBA00023237"/>
    </source>
</evidence>
<dbReference type="Pfam" id="PF00263">
    <property type="entry name" value="Secretin"/>
    <property type="match status" value="1"/>
</dbReference>
<evidence type="ECO:0000256" key="11">
    <source>
        <dbReference type="SAM" id="MobiDB-lite"/>
    </source>
</evidence>
<evidence type="ECO:0000259" key="14">
    <source>
        <dbReference type="Pfam" id="PF21305"/>
    </source>
</evidence>
<protein>
    <submittedName>
        <fullName evidence="15">Type II secretion system protein GspD</fullName>
    </submittedName>
</protein>
<proteinExistence type="inferred from homology"/>
<dbReference type="NCBIfam" id="TIGR02517">
    <property type="entry name" value="type_II_gspD"/>
    <property type="match status" value="1"/>
</dbReference>
<dbReference type="PANTHER" id="PTHR30332">
    <property type="entry name" value="PROBABLE GENERAL SECRETION PATHWAY PROTEIN D"/>
    <property type="match status" value="1"/>
</dbReference>
<feature type="compositionally biased region" description="Low complexity" evidence="11">
    <location>
        <begin position="363"/>
        <end position="377"/>
    </location>
</feature>
<dbReference type="InterPro" id="IPR004846">
    <property type="entry name" value="T2SS/T3SS_dom"/>
</dbReference>
<keyword evidence="6" id="KW-0732">Signal</keyword>
<feature type="domain" description="NolW-like" evidence="13">
    <location>
        <begin position="286"/>
        <end position="416"/>
    </location>
</feature>
<feature type="domain" description="NolW-like" evidence="13">
    <location>
        <begin position="216"/>
        <end position="278"/>
    </location>
</feature>